<dbReference type="GO" id="GO:0006508">
    <property type="term" value="P:proteolysis"/>
    <property type="evidence" value="ECO:0007669"/>
    <property type="project" value="UniProtKB-KW"/>
</dbReference>
<dbReference type="InterPro" id="IPR040626">
    <property type="entry name" value="Pepdidase_M14_N"/>
</dbReference>
<feature type="region of interest" description="Disordered" evidence="22">
    <location>
        <begin position="140"/>
        <end position="172"/>
    </location>
</feature>
<name>A0A9W7FWD7_9STRA</name>
<evidence type="ECO:0000313" key="25">
    <source>
        <dbReference type="Proteomes" id="UP001165082"/>
    </source>
</evidence>
<feature type="domain" description="Peptidase M14" evidence="23">
    <location>
        <begin position="186"/>
        <end position="484"/>
    </location>
</feature>
<dbReference type="SUPFAM" id="SSF53187">
    <property type="entry name" value="Zn-dependent exopeptidases"/>
    <property type="match status" value="1"/>
</dbReference>
<comment type="catalytic activity">
    <reaction evidence="16">
        <text>C-terminal L-alpha-aminoacyl-L-glutamyl-[tubulin] + H2O = C-terminal L-alpha-aminoacyl-[tubulin] + L-glutamate</text>
        <dbReference type="Rhea" id="RHEA:63796"/>
        <dbReference type="Rhea" id="RHEA-COMP:16436"/>
        <dbReference type="Rhea" id="RHEA-COMP:16437"/>
        <dbReference type="ChEBI" id="CHEBI:15377"/>
        <dbReference type="ChEBI" id="CHEBI:29985"/>
        <dbReference type="ChEBI" id="CHEBI:90782"/>
        <dbReference type="ChEBI" id="CHEBI:149556"/>
        <dbReference type="EC" id="3.4.17.24"/>
    </reaction>
    <physiologicalReaction direction="left-to-right" evidence="16">
        <dbReference type="Rhea" id="RHEA:63797"/>
    </physiologicalReaction>
</comment>
<dbReference type="OrthoDB" id="10253041at2759"/>
<evidence type="ECO:0000256" key="16">
    <source>
        <dbReference type="ARBA" id="ARBA00024627"/>
    </source>
</evidence>
<evidence type="ECO:0000256" key="17">
    <source>
        <dbReference type="ARBA" id="ARBA00026108"/>
    </source>
</evidence>
<proteinExistence type="inferred from homology"/>
<evidence type="ECO:0000259" key="23">
    <source>
        <dbReference type="PROSITE" id="PS52035"/>
    </source>
</evidence>
<comment type="subcellular location">
    <subcellularLocation>
        <location evidence="3">Cytoplasm</location>
        <location evidence="3">Cytoskeleton</location>
        <location evidence="3">Spindle</location>
    </subcellularLocation>
    <subcellularLocation>
        <location evidence="4">Midbody</location>
    </subcellularLocation>
    <subcellularLocation>
        <location evidence="2">Nucleus</location>
    </subcellularLocation>
</comment>
<evidence type="ECO:0000256" key="7">
    <source>
        <dbReference type="ARBA" id="ARBA00022670"/>
    </source>
</evidence>
<evidence type="ECO:0000256" key="19">
    <source>
        <dbReference type="ARBA" id="ARBA00032928"/>
    </source>
</evidence>
<dbReference type="SUPFAM" id="SSF53474">
    <property type="entry name" value="alpha/beta-Hydrolases"/>
    <property type="match status" value="1"/>
</dbReference>
<evidence type="ECO:0000256" key="10">
    <source>
        <dbReference type="ARBA" id="ARBA00022833"/>
    </source>
</evidence>
<dbReference type="GO" id="GO:0004181">
    <property type="term" value="F:metallocarboxypeptidase activity"/>
    <property type="evidence" value="ECO:0007669"/>
    <property type="project" value="InterPro"/>
</dbReference>
<dbReference type="GO" id="GO:0008270">
    <property type="term" value="F:zinc ion binding"/>
    <property type="evidence" value="ECO:0007669"/>
    <property type="project" value="InterPro"/>
</dbReference>
<dbReference type="Gene3D" id="2.60.40.3120">
    <property type="match status" value="1"/>
</dbReference>
<dbReference type="InterPro" id="IPR034286">
    <property type="entry name" value="M14_AGBL5-like"/>
</dbReference>
<evidence type="ECO:0000256" key="5">
    <source>
        <dbReference type="ARBA" id="ARBA00005988"/>
    </source>
</evidence>
<keyword evidence="6" id="KW-0963">Cytoplasm</keyword>
<keyword evidence="8" id="KW-0479">Metal-binding</keyword>
<keyword evidence="25" id="KW-1185">Reference proteome</keyword>
<dbReference type="GO" id="GO:0005634">
    <property type="term" value="C:nucleus"/>
    <property type="evidence" value="ECO:0007669"/>
    <property type="project" value="UniProtKB-SubCell"/>
</dbReference>
<keyword evidence="7" id="KW-0645">Protease</keyword>
<evidence type="ECO:0000256" key="20">
    <source>
        <dbReference type="ARBA" id="ARBA00047714"/>
    </source>
</evidence>
<dbReference type="CDD" id="cd06236">
    <property type="entry name" value="M14_AGBL5_like"/>
    <property type="match status" value="1"/>
</dbReference>
<accession>A0A9W7FWD7</accession>
<evidence type="ECO:0000256" key="15">
    <source>
        <dbReference type="ARBA" id="ARBA00024524"/>
    </source>
</evidence>
<feature type="active site" description="Proton donor/acceptor" evidence="21">
    <location>
        <position position="460"/>
    </location>
</feature>
<dbReference type="PROSITE" id="PS52035">
    <property type="entry name" value="PEPTIDASE_M14"/>
    <property type="match status" value="1"/>
</dbReference>
<dbReference type="Pfam" id="PF00246">
    <property type="entry name" value="Peptidase_M14"/>
    <property type="match status" value="1"/>
</dbReference>
<feature type="compositionally biased region" description="Low complexity" evidence="22">
    <location>
        <begin position="145"/>
        <end position="172"/>
    </location>
</feature>
<dbReference type="InterPro" id="IPR029058">
    <property type="entry name" value="AB_hydrolase_fold"/>
</dbReference>
<evidence type="ECO:0000313" key="24">
    <source>
        <dbReference type="EMBL" id="GMI20036.1"/>
    </source>
</evidence>
<sequence length="927" mass="103349">MECNNLTFSSEFDSGNLKKVKFDDRSNEYHLYQTRDAQDTAYEAPYTTWFHFNVKGAKPGQLAHFVIMNMNKQNRLYKQDYRPLYKIVPNNVTDPSLPMYNNWQRLPSPVITKPHSGENLMQLKFKFKFDVHFLKQFESRPKARGSSNNSNGNDNNNNNNNNNQSPPNTPSTPDDCNFTVYFAFCFPQSYTESQNRLHKLDLSKSVLTSKDIYYHREALTLSLDKRRIDMLTLSNFDGKMEGRDAPFHFTPSTVPEAENHPNLRANKFDLQTKKICFISSRVHPGETPAQFVFDGILNFLLSDDVRAKQLRKQYVFKLVPMLNPDGVARGHYRCDSRGVNLNRFYDEPCPNAHPSIYGVKHFLSSNASNLRLYLDLHAHASKRGCFIYGNYLEKEEEQLANQLYVKMISMNSPWFEYKGSDFSQKGMSGKDKRDNGLTKEGSGRVGIYMATGISHCYTLECNYNEGLNTGVLGNCGEVRFPESMTAGFAQTTFGESPANGYGDGVRGLGRYLGNPSRMTTPKYNREMFCNVGEGCLVALLDMSGSNPICRQGGKVPSTNPGRLTSSDSRTSSAPTWSEVVQDVSFYHIYCSIITRLSSRRALSAAGLSVRAPLSLFSGFLCWELFPFSPLSSSKTTIPDVVVKTVPCKSAPSMQSASFDPERGTQEVRCDVHYLPSATSKPVVLYIHGGAWVLGGKDLGIITSFIDRAVELDWAVVSLDYRLCPHASFDDMLGDCKDAVRWIRKGGLSSACDRDGLRVDPTALVIAGDSAGGHLSNLVHLNGAEDGTGVDGIIDMFGPADIITPPTTLKLFEAAVFKRVYRGNEEVFKKASPSTYDLPALLGSRPKIPWLNFIGTTDGLVPIKHNRAYYSAIAPIYGPSGPLVRVEVLGSFHGFCGINSHKTDTFLEACEAILTKVREERLEEGSRI</sequence>
<evidence type="ECO:0000256" key="6">
    <source>
        <dbReference type="ARBA" id="ARBA00022490"/>
    </source>
</evidence>
<feature type="compositionally biased region" description="Polar residues" evidence="22">
    <location>
        <begin position="556"/>
        <end position="572"/>
    </location>
</feature>
<comment type="caution">
    <text evidence="24">The sequence shown here is derived from an EMBL/GenBank/DDBJ whole genome shotgun (WGS) entry which is preliminary data.</text>
</comment>
<dbReference type="InterPro" id="IPR000834">
    <property type="entry name" value="Peptidase_M14"/>
</dbReference>
<comment type="catalytic activity">
    <reaction evidence="15">
        <text>C-terminal L-alpha-aminoacyl-L-glutamyl-L-glutamyl-[tubulin] + H2O = C-terminal L-alpha-aminoacyl-L-glutamyl-[tubulin] + L-glutamate</text>
        <dbReference type="Rhea" id="RHEA:63792"/>
        <dbReference type="Rhea" id="RHEA-COMP:16435"/>
        <dbReference type="Rhea" id="RHEA-COMP:16436"/>
        <dbReference type="ChEBI" id="CHEBI:15377"/>
        <dbReference type="ChEBI" id="CHEBI:29985"/>
        <dbReference type="ChEBI" id="CHEBI:149555"/>
        <dbReference type="ChEBI" id="CHEBI:149556"/>
        <dbReference type="EC" id="3.4.17.24"/>
    </reaction>
    <physiologicalReaction direction="left-to-right" evidence="15">
        <dbReference type="Rhea" id="RHEA:63793"/>
    </physiologicalReaction>
</comment>
<keyword evidence="10" id="KW-0862">Zinc</keyword>
<evidence type="ECO:0000256" key="11">
    <source>
        <dbReference type="ARBA" id="ARBA00023049"/>
    </source>
</evidence>
<evidence type="ECO:0000256" key="22">
    <source>
        <dbReference type="SAM" id="MobiDB-lite"/>
    </source>
</evidence>
<evidence type="ECO:0000256" key="1">
    <source>
        <dbReference type="ARBA" id="ARBA00001947"/>
    </source>
</evidence>
<dbReference type="InterPro" id="IPR049492">
    <property type="entry name" value="BD-FAE-like_dom"/>
</dbReference>
<evidence type="ECO:0000256" key="21">
    <source>
        <dbReference type="PROSITE-ProRule" id="PRU01379"/>
    </source>
</evidence>
<dbReference type="PANTHER" id="PTHR12756">
    <property type="entry name" value="CYTOSOLIC CARBOXYPEPTIDASE"/>
    <property type="match status" value="1"/>
</dbReference>
<comment type="similarity">
    <text evidence="5 21">Belongs to the peptidase M14 family.</text>
</comment>
<protein>
    <recommendedName>
        <fullName evidence="14">Cytosolic carboxypeptidase-like protein 5</fullName>
        <ecNumber evidence="17">3.4.17.24</ecNumber>
    </recommendedName>
    <alternativeName>
        <fullName evidence="19">ATP/GTP-binding protein-like 5</fullName>
    </alternativeName>
    <alternativeName>
        <fullName evidence="18">Protein deglutamylase CCP5</fullName>
    </alternativeName>
</protein>
<dbReference type="GO" id="GO:0005819">
    <property type="term" value="C:spindle"/>
    <property type="evidence" value="ECO:0007669"/>
    <property type="project" value="UniProtKB-SubCell"/>
</dbReference>
<comment type="catalytic activity">
    <reaction evidence="20">
        <text>gamma-L-glutamyl-L-glutamyl-[protein] + H2O = L-glutamyl-[protein] + L-glutamate</text>
        <dbReference type="Rhea" id="RHEA:60152"/>
        <dbReference type="Rhea" id="RHEA-COMP:10208"/>
        <dbReference type="Rhea" id="RHEA-COMP:15517"/>
        <dbReference type="ChEBI" id="CHEBI:15377"/>
        <dbReference type="ChEBI" id="CHEBI:29973"/>
        <dbReference type="ChEBI" id="CHEBI:29985"/>
        <dbReference type="ChEBI" id="CHEBI:143622"/>
    </reaction>
    <physiologicalReaction direction="left-to-right" evidence="20">
        <dbReference type="Rhea" id="RHEA:60153"/>
    </physiologicalReaction>
</comment>
<evidence type="ECO:0000256" key="18">
    <source>
        <dbReference type="ARBA" id="ARBA00032753"/>
    </source>
</evidence>
<keyword evidence="13" id="KW-0539">Nucleus</keyword>
<dbReference type="AlphaFoldDB" id="A0A9W7FWD7"/>
<evidence type="ECO:0000256" key="4">
    <source>
        <dbReference type="ARBA" id="ARBA00004214"/>
    </source>
</evidence>
<dbReference type="PANTHER" id="PTHR12756:SF12">
    <property type="entry name" value="CYTOSOLIC CARBOXYPEPTIDASE-LIKE PROTEIN 5"/>
    <property type="match status" value="1"/>
</dbReference>
<organism evidence="24 25">
    <name type="scientific">Triparma retinervis</name>
    <dbReference type="NCBI Taxonomy" id="2557542"/>
    <lineage>
        <taxon>Eukaryota</taxon>
        <taxon>Sar</taxon>
        <taxon>Stramenopiles</taxon>
        <taxon>Ochrophyta</taxon>
        <taxon>Bolidophyceae</taxon>
        <taxon>Parmales</taxon>
        <taxon>Triparmaceae</taxon>
        <taxon>Triparma</taxon>
    </lineage>
</organism>
<evidence type="ECO:0000256" key="8">
    <source>
        <dbReference type="ARBA" id="ARBA00022723"/>
    </source>
</evidence>
<dbReference type="Pfam" id="PF20434">
    <property type="entry name" value="BD-FAE"/>
    <property type="match status" value="1"/>
</dbReference>
<dbReference type="EMBL" id="BRXZ01008030">
    <property type="protein sequence ID" value="GMI20036.1"/>
    <property type="molecule type" value="Genomic_DNA"/>
</dbReference>
<evidence type="ECO:0000256" key="12">
    <source>
        <dbReference type="ARBA" id="ARBA00023212"/>
    </source>
</evidence>
<dbReference type="EC" id="3.4.17.24" evidence="17"/>
<dbReference type="Proteomes" id="UP001165082">
    <property type="component" value="Unassembled WGS sequence"/>
</dbReference>
<evidence type="ECO:0000256" key="3">
    <source>
        <dbReference type="ARBA" id="ARBA00004186"/>
    </source>
</evidence>
<comment type="cofactor">
    <cofactor evidence="1">
        <name>Zn(2+)</name>
        <dbReference type="ChEBI" id="CHEBI:29105"/>
    </cofactor>
</comment>
<evidence type="ECO:0000256" key="13">
    <source>
        <dbReference type="ARBA" id="ARBA00023242"/>
    </source>
</evidence>
<evidence type="ECO:0000256" key="14">
    <source>
        <dbReference type="ARBA" id="ARBA00024141"/>
    </source>
</evidence>
<dbReference type="Gene3D" id="3.40.50.1820">
    <property type="entry name" value="alpha/beta hydrolase"/>
    <property type="match status" value="1"/>
</dbReference>
<keyword evidence="12" id="KW-0206">Cytoskeleton</keyword>
<dbReference type="InterPro" id="IPR050821">
    <property type="entry name" value="Cytosolic_carboxypeptidase"/>
</dbReference>
<reference evidence="24" key="1">
    <citation type="submission" date="2022-07" db="EMBL/GenBank/DDBJ databases">
        <title>Genome analysis of Parmales, a sister group of diatoms, reveals the evolutionary specialization of diatoms from phago-mixotrophs to photoautotrophs.</title>
        <authorList>
            <person name="Ban H."/>
            <person name="Sato S."/>
            <person name="Yoshikawa S."/>
            <person name="Kazumasa Y."/>
            <person name="Nakamura Y."/>
            <person name="Ichinomiya M."/>
            <person name="Saitoh K."/>
            <person name="Sato N."/>
            <person name="Blanc-Mathieu R."/>
            <person name="Endo H."/>
            <person name="Kuwata A."/>
            <person name="Ogata H."/>
        </authorList>
    </citation>
    <scope>NUCLEOTIDE SEQUENCE</scope>
</reference>
<dbReference type="Pfam" id="PF18027">
    <property type="entry name" value="Pepdidase_M14_N"/>
    <property type="match status" value="1"/>
</dbReference>
<keyword evidence="11" id="KW-0482">Metalloprotease</keyword>
<dbReference type="Gene3D" id="3.40.630.10">
    <property type="entry name" value="Zn peptidases"/>
    <property type="match status" value="1"/>
</dbReference>
<feature type="region of interest" description="Disordered" evidence="22">
    <location>
        <begin position="551"/>
        <end position="572"/>
    </location>
</feature>
<gene>
    <name evidence="24" type="ORF">TrRE_jg2509</name>
</gene>
<evidence type="ECO:0000256" key="2">
    <source>
        <dbReference type="ARBA" id="ARBA00004123"/>
    </source>
</evidence>
<dbReference type="GO" id="GO:0030496">
    <property type="term" value="C:midbody"/>
    <property type="evidence" value="ECO:0007669"/>
    <property type="project" value="UniProtKB-SubCell"/>
</dbReference>
<evidence type="ECO:0000256" key="9">
    <source>
        <dbReference type="ARBA" id="ARBA00022801"/>
    </source>
</evidence>
<keyword evidence="9" id="KW-0378">Hydrolase</keyword>